<accession>A0A1H7WUH6</accession>
<proteinExistence type="predicted"/>
<evidence type="ECO:0000313" key="1">
    <source>
        <dbReference type="EMBL" id="GEK90145.1"/>
    </source>
</evidence>
<evidence type="ECO:0000313" key="2">
    <source>
        <dbReference type="EMBL" id="SEM24588.1"/>
    </source>
</evidence>
<protein>
    <submittedName>
        <fullName evidence="2">Uncharacterized protein</fullName>
    </submittedName>
</protein>
<dbReference type="Proteomes" id="UP000198548">
    <property type="component" value="Unassembled WGS sequence"/>
</dbReference>
<gene>
    <name evidence="1" type="ORF">APU01nite_21840</name>
    <name evidence="2" type="ORF">SAMN04488100_13911</name>
</gene>
<dbReference type="EMBL" id="BJUX01000035">
    <property type="protein sequence ID" value="GEK90145.1"/>
    <property type="molecule type" value="Genomic_DNA"/>
</dbReference>
<dbReference type="AlphaFoldDB" id="A0A1H7WUH6"/>
<dbReference type="RefSeq" id="WP_091489594.1">
    <property type="nucleotide sequence ID" value="NZ_BJUX01000035.1"/>
</dbReference>
<keyword evidence="4" id="KW-1185">Reference proteome</keyword>
<dbReference type="EMBL" id="FOBL01000039">
    <property type="protein sequence ID" value="SEM24588.1"/>
    <property type="molecule type" value="Genomic_DNA"/>
</dbReference>
<evidence type="ECO:0000313" key="4">
    <source>
        <dbReference type="Proteomes" id="UP000321425"/>
    </source>
</evidence>
<sequence>MSNLANFAQKALTVEQRMFEEHFSNETRISFDEYKNNEKNRKEIIGISTEFSAFVNKNYEVKYFVLNQYSDFEANLESIVPFARASIKIEDLIEIADEYHENNDFPVFITCLPKGDGVIFVNVQESLGEISSIVDYIKENEA</sequence>
<organism evidence="2 3">
    <name type="scientific">Alkalibacterium putridalgicola</name>
    <dbReference type="NCBI Taxonomy" id="426703"/>
    <lineage>
        <taxon>Bacteria</taxon>
        <taxon>Bacillati</taxon>
        <taxon>Bacillota</taxon>
        <taxon>Bacilli</taxon>
        <taxon>Lactobacillales</taxon>
        <taxon>Carnobacteriaceae</taxon>
        <taxon>Alkalibacterium</taxon>
    </lineage>
</organism>
<dbReference type="STRING" id="426703.SAMN04488100_13911"/>
<dbReference type="Proteomes" id="UP000321425">
    <property type="component" value="Unassembled WGS sequence"/>
</dbReference>
<name>A0A1H7WUH6_9LACT</name>
<reference evidence="1 4" key="2">
    <citation type="submission" date="2019-07" db="EMBL/GenBank/DDBJ databases">
        <title>Whole genome shotgun sequence of Alkalibacterium putridalgicola NBRC 103243.</title>
        <authorList>
            <person name="Hosoyama A."/>
            <person name="Uohara A."/>
            <person name="Ohji S."/>
            <person name="Ichikawa N."/>
        </authorList>
    </citation>
    <scope>NUCLEOTIDE SEQUENCE [LARGE SCALE GENOMIC DNA]</scope>
    <source>
        <strain evidence="1 4">NBRC 103243</strain>
    </source>
</reference>
<dbReference type="OrthoDB" id="9915364at2"/>
<reference evidence="2 3" key="1">
    <citation type="submission" date="2016-10" db="EMBL/GenBank/DDBJ databases">
        <authorList>
            <person name="de Groot N.N."/>
        </authorList>
    </citation>
    <scope>NUCLEOTIDE SEQUENCE [LARGE SCALE GENOMIC DNA]</scope>
    <source>
        <strain evidence="2 3">DSM 19182</strain>
    </source>
</reference>
<evidence type="ECO:0000313" key="3">
    <source>
        <dbReference type="Proteomes" id="UP000198548"/>
    </source>
</evidence>